<dbReference type="EC" id="5.3.1.24" evidence="3 9"/>
<dbReference type="SUPFAM" id="SSF51366">
    <property type="entry name" value="Ribulose-phoshate binding barrel"/>
    <property type="match status" value="1"/>
</dbReference>
<dbReference type="OrthoDB" id="9804217at2"/>
<gene>
    <name evidence="9 11" type="primary">trpF</name>
    <name evidence="11" type="ORF">Epro_0704</name>
</gene>
<dbReference type="Pfam" id="PF00697">
    <property type="entry name" value="PRAI"/>
    <property type="match status" value="1"/>
</dbReference>
<evidence type="ECO:0000256" key="2">
    <source>
        <dbReference type="ARBA" id="ARBA00004664"/>
    </source>
</evidence>
<comment type="similarity">
    <text evidence="9">Belongs to the TrpF family.</text>
</comment>
<dbReference type="InterPro" id="IPR001240">
    <property type="entry name" value="PRAI_dom"/>
</dbReference>
<comment type="pathway">
    <text evidence="2 9">Amino-acid biosynthesis; L-tryptophan biosynthesis; L-tryptophan from chorismate: step 3/5.</text>
</comment>
<evidence type="ECO:0000256" key="6">
    <source>
        <dbReference type="ARBA" id="ARBA00022822"/>
    </source>
</evidence>
<reference evidence="11 12" key="1">
    <citation type="submission" date="2014-09" db="EMBL/GenBank/DDBJ databases">
        <title>Complete genome sequence of Endomicrobium proavitum.</title>
        <authorList>
            <person name="Zheng H."/>
        </authorList>
    </citation>
    <scope>NUCLEOTIDE SEQUENCE [LARGE SCALE GENOMIC DNA]</scope>
    <source>
        <strain evidence="11 12">Rsa215</strain>
    </source>
</reference>
<dbReference type="Gene3D" id="3.20.20.70">
    <property type="entry name" value="Aldolase class I"/>
    <property type="match status" value="1"/>
</dbReference>
<evidence type="ECO:0000259" key="10">
    <source>
        <dbReference type="Pfam" id="PF00697"/>
    </source>
</evidence>
<evidence type="ECO:0000256" key="8">
    <source>
        <dbReference type="ARBA" id="ARBA00023235"/>
    </source>
</evidence>
<evidence type="ECO:0000256" key="1">
    <source>
        <dbReference type="ARBA" id="ARBA00001164"/>
    </source>
</evidence>
<dbReference type="PATRIC" id="fig|1408281.3.peg.722"/>
<organism evidence="11 12">
    <name type="scientific">Endomicrobium proavitum</name>
    <dbReference type="NCBI Taxonomy" id="1408281"/>
    <lineage>
        <taxon>Bacteria</taxon>
        <taxon>Pseudomonadati</taxon>
        <taxon>Elusimicrobiota</taxon>
        <taxon>Endomicrobiia</taxon>
        <taxon>Endomicrobiales</taxon>
        <taxon>Endomicrobiaceae</taxon>
        <taxon>Endomicrobium</taxon>
    </lineage>
</organism>
<dbReference type="InterPro" id="IPR011060">
    <property type="entry name" value="RibuloseP-bd_barrel"/>
</dbReference>
<evidence type="ECO:0000256" key="3">
    <source>
        <dbReference type="ARBA" id="ARBA00012572"/>
    </source>
</evidence>
<dbReference type="KEGG" id="epo:Epro_0704"/>
<dbReference type="UniPathway" id="UPA00035">
    <property type="reaction ID" value="UER00042"/>
</dbReference>
<protein>
    <recommendedName>
        <fullName evidence="4 9">N-(5'-phosphoribosyl)anthranilate isomerase</fullName>
        <shortName evidence="9">PRAI</shortName>
        <ecNumber evidence="3 9">5.3.1.24</ecNumber>
    </recommendedName>
</protein>
<dbReference type="STRING" id="1408281.Epro_0704"/>
<dbReference type="RefSeq" id="WP_052570630.1">
    <property type="nucleotide sequence ID" value="NZ_CP009498.1"/>
</dbReference>
<dbReference type="GO" id="GO:0004640">
    <property type="term" value="F:phosphoribosylanthranilate isomerase activity"/>
    <property type="evidence" value="ECO:0007669"/>
    <property type="project" value="UniProtKB-UniRule"/>
</dbReference>
<dbReference type="EMBL" id="CP009498">
    <property type="protein sequence ID" value="AKL98083.1"/>
    <property type="molecule type" value="Genomic_DNA"/>
</dbReference>
<name>A0A0G3WIF8_9BACT</name>
<dbReference type="PANTHER" id="PTHR42894">
    <property type="entry name" value="N-(5'-PHOSPHORIBOSYL)ANTHRANILATE ISOMERASE"/>
    <property type="match status" value="1"/>
</dbReference>
<keyword evidence="7 9" id="KW-0057">Aromatic amino acid biosynthesis</keyword>
<accession>A0A0G3WIF8</accession>
<evidence type="ECO:0000256" key="4">
    <source>
        <dbReference type="ARBA" id="ARBA00022272"/>
    </source>
</evidence>
<feature type="domain" description="N-(5'phosphoribosyl) anthranilate isomerase (PRAI)" evidence="10">
    <location>
        <begin position="4"/>
        <end position="193"/>
    </location>
</feature>
<dbReference type="Proteomes" id="UP000035337">
    <property type="component" value="Chromosome"/>
</dbReference>
<evidence type="ECO:0000256" key="7">
    <source>
        <dbReference type="ARBA" id="ARBA00023141"/>
    </source>
</evidence>
<dbReference type="AlphaFoldDB" id="A0A0G3WIF8"/>
<keyword evidence="6 9" id="KW-0822">Tryptophan biosynthesis</keyword>
<proteinExistence type="inferred from homology"/>
<comment type="catalytic activity">
    <reaction evidence="1 9">
        <text>N-(5-phospho-beta-D-ribosyl)anthranilate = 1-(2-carboxyphenylamino)-1-deoxy-D-ribulose 5-phosphate</text>
        <dbReference type="Rhea" id="RHEA:21540"/>
        <dbReference type="ChEBI" id="CHEBI:18277"/>
        <dbReference type="ChEBI" id="CHEBI:58613"/>
        <dbReference type="EC" id="5.3.1.24"/>
    </reaction>
</comment>
<keyword evidence="5 9" id="KW-0028">Amino-acid biosynthesis</keyword>
<dbReference type="InterPro" id="IPR044643">
    <property type="entry name" value="TrpF_fam"/>
</dbReference>
<dbReference type="HAMAP" id="MF_00135">
    <property type="entry name" value="PRAI"/>
    <property type="match status" value="1"/>
</dbReference>
<dbReference type="CDD" id="cd00405">
    <property type="entry name" value="PRAI"/>
    <property type="match status" value="1"/>
</dbReference>
<evidence type="ECO:0000313" key="12">
    <source>
        <dbReference type="Proteomes" id="UP000035337"/>
    </source>
</evidence>
<keyword evidence="8 9" id="KW-0413">Isomerase</keyword>
<evidence type="ECO:0000256" key="5">
    <source>
        <dbReference type="ARBA" id="ARBA00022605"/>
    </source>
</evidence>
<dbReference type="GO" id="GO:0000162">
    <property type="term" value="P:L-tryptophan biosynthetic process"/>
    <property type="evidence" value="ECO:0007669"/>
    <property type="project" value="UniProtKB-UniRule"/>
</dbReference>
<sequence length="201" mass="22453">MSKIKICGLKRTEDIKYVNKYLPDYAGFVFAPSKRQVSVCAAAELRENMDERIKSAGVFVNEDIKNIELLCKEKIINLVQLHGDEDDEYIKKLKDAVDNEIIKVVKINSQFSILNSQLPSNADYLLFDSGAGSGKTFDWDLIKDYKKPYFLAGGINLDNVCDAVKTLSPYCIDVSSGVETGGVKDEKKISKIISLVRGCRL</sequence>
<keyword evidence="12" id="KW-1185">Reference proteome</keyword>
<dbReference type="InterPro" id="IPR013785">
    <property type="entry name" value="Aldolase_TIM"/>
</dbReference>
<evidence type="ECO:0000313" key="11">
    <source>
        <dbReference type="EMBL" id="AKL98083.1"/>
    </source>
</evidence>
<dbReference type="PANTHER" id="PTHR42894:SF1">
    <property type="entry name" value="N-(5'-PHOSPHORIBOSYL)ANTHRANILATE ISOMERASE"/>
    <property type="match status" value="1"/>
</dbReference>
<evidence type="ECO:0000256" key="9">
    <source>
        <dbReference type="HAMAP-Rule" id="MF_00135"/>
    </source>
</evidence>